<keyword evidence="2" id="KW-1185">Reference proteome</keyword>
<protein>
    <submittedName>
        <fullName evidence="1">Uncharacterized protein</fullName>
    </submittedName>
</protein>
<comment type="caution">
    <text evidence="1">The sequence shown here is derived from an EMBL/GenBank/DDBJ whole genome shotgun (WGS) entry which is preliminary data.</text>
</comment>
<dbReference type="EMBL" id="LWID01000001">
    <property type="protein sequence ID" value="MDG6896202.1"/>
    <property type="molecule type" value="Genomic_DNA"/>
</dbReference>
<gene>
    <name evidence="1" type="ORF">A6A20_11390</name>
</gene>
<dbReference type="RefSeq" id="WP_279573555.1">
    <property type="nucleotide sequence ID" value="NZ_LWID01000001.1"/>
</dbReference>
<proteinExistence type="predicted"/>
<organism evidence="1 2">
    <name type="scientific">Volucribacter amazonae</name>
    <dbReference type="NCBI Taxonomy" id="256731"/>
    <lineage>
        <taxon>Bacteria</taxon>
        <taxon>Pseudomonadati</taxon>
        <taxon>Pseudomonadota</taxon>
        <taxon>Gammaproteobacteria</taxon>
        <taxon>Pasteurellales</taxon>
        <taxon>Pasteurellaceae</taxon>
        <taxon>Volucribacter</taxon>
    </lineage>
</organism>
<dbReference type="Proteomes" id="UP001155500">
    <property type="component" value="Unassembled WGS sequence"/>
</dbReference>
<sequence>MFKDRLIKNLISLEKTIPVIDKIASSYDDKETLALALFLFFKQEKILDRLAHIRSDLYSELKNRSYEEYEEFLDFLETDYVPWKIPYNATKEELLEKIKNSK</sequence>
<name>A0A9X4SJ06_9PAST</name>
<evidence type="ECO:0000313" key="2">
    <source>
        <dbReference type="Proteomes" id="UP001155500"/>
    </source>
</evidence>
<accession>A0A9X4SJ06</accession>
<reference evidence="1" key="1">
    <citation type="submission" date="2016-03" db="EMBL/GenBank/DDBJ databases">
        <title>Co-evolution between Pasteurellaceae and their hosts.</title>
        <authorList>
            <person name="Hansen M.J."/>
            <person name="Bojesen A.M."/>
            <person name="Planet P."/>
        </authorList>
    </citation>
    <scope>NUCLEOTIDE SEQUENCE</scope>
    <source>
        <strain evidence="1">146/S8/89</strain>
    </source>
</reference>
<evidence type="ECO:0000313" key="1">
    <source>
        <dbReference type="EMBL" id="MDG6896202.1"/>
    </source>
</evidence>
<dbReference type="AlphaFoldDB" id="A0A9X4SJ06"/>